<dbReference type="Proteomes" id="UP000319731">
    <property type="component" value="Unassembled WGS sequence"/>
</dbReference>
<feature type="transmembrane region" description="Helical" evidence="7">
    <location>
        <begin position="312"/>
        <end position="329"/>
    </location>
</feature>
<feature type="transmembrane region" description="Helical" evidence="7">
    <location>
        <begin position="280"/>
        <end position="300"/>
    </location>
</feature>
<dbReference type="AlphaFoldDB" id="A0A507C6D2"/>
<feature type="transmembrane region" description="Helical" evidence="7">
    <location>
        <begin position="341"/>
        <end position="359"/>
    </location>
</feature>
<feature type="domain" description="Major facilitator superfamily (MFS) profile" evidence="8">
    <location>
        <begin position="28"/>
        <end position="457"/>
    </location>
</feature>
<evidence type="ECO:0000256" key="2">
    <source>
        <dbReference type="ARBA" id="ARBA00022448"/>
    </source>
</evidence>
<dbReference type="GO" id="GO:0016020">
    <property type="term" value="C:membrane"/>
    <property type="evidence" value="ECO:0007669"/>
    <property type="project" value="UniProtKB-SubCell"/>
</dbReference>
<dbReference type="PANTHER" id="PTHR23504:SF31">
    <property type="entry name" value="MAJOR FACILITATOR SUPERFAMILY DOMAIN-CONTAINING PROTEIN 10"/>
    <property type="match status" value="1"/>
</dbReference>
<dbReference type="GeneID" id="42003928"/>
<name>A0A507C6D2_9FUNG</name>
<feature type="transmembrane region" description="Helical" evidence="7">
    <location>
        <begin position="225"/>
        <end position="246"/>
    </location>
</feature>
<evidence type="ECO:0000256" key="1">
    <source>
        <dbReference type="ARBA" id="ARBA00004141"/>
    </source>
</evidence>
<evidence type="ECO:0000256" key="5">
    <source>
        <dbReference type="ARBA" id="ARBA00023136"/>
    </source>
</evidence>
<proteinExistence type="predicted"/>
<dbReference type="EMBL" id="QEAO01000012">
    <property type="protein sequence ID" value="TPX34669.1"/>
    <property type="molecule type" value="Genomic_DNA"/>
</dbReference>
<feature type="transmembrane region" description="Helical" evidence="7">
    <location>
        <begin position="92"/>
        <end position="114"/>
    </location>
</feature>
<dbReference type="Gene3D" id="1.20.1250.20">
    <property type="entry name" value="MFS general substrate transporter like domains"/>
    <property type="match status" value="1"/>
</dbReference>
<dbReference type="Pfam" id="PF07690">
    <property type="entry name" value="MFS_1"/>
    <property type="match status" value="1"/>
</dbReference>
<reference evidence="9 10" key="1">
    <citation type="journal article" date="2019" name="Sci. Rep.">
        <title>Comparative genomics of chytrid fungi reveal insights into the obligate biotrophic and pathogenic lifestyle of Synchytrium endobioticum.</title>
        <authorList>
            <person name="van de Vossenberg B.T.L.H."/>
            <person name="Warris S."/>
            <person name="Nguyen H.D.T."/>
            <person name="van Gent-Pelzer M.P.E."/>
            <person name="Joly D.L."/>
            <person name="van de Geest H.C."/>
            <person name="Bonants P.J.M."/>
            <person name="Smith D.S."/>
            <person name="Levesque C.A."/>
            <person name="van der Lee T.A.J."/>
        </authorList>
    </citation>
    <scope>NUCLEOTIDE SEQUENCE [LARGE SCALE GENOMIC DNA]</scope>
    <source>
        <strain evidence="9 10">JEL517</strain>
    </source>
</reference>
<keyword evidence="2" id="KW-0813">Transport</keyword>
<comment type="subcellular location">
    <subcellularLocation>
        <location evidence="1">Membrane</location>
        <topology evidence="1">Multi-pass membrane protein</topology>
    </subcellularLocation>
</comment>
<dbReference type="SUPFAM" id="SSF103473">
    <property type="entry name" value="MFS general substrate transporter"/>
    <property type="match status" value="1"/>
</dbReference>
<sequence length="457" mass="49149">MTKQQKLDHKVDSNDKDHDKDPKSDNGILLTIFLALLIDILAFTIILPLLPRILEYYDRVDGSNPETSYFMVKSAVRAFRTSIGGTGSELDIVLFGGILGSLFSFLQFVSSPWIGKWSDTYGRKPVLLVSMIGNGLSMILWTVSNSFPLFVLSRVVGGLTEGNVQMSIAMISDITTPRTRSRGLALVGIAFALGFTVGPPLGAYFANIDLRHIPALRSLPLSAYASPALFALVLLVIETIYLYACLPETLGRKRPSKKDEGAKSPPSPSTNSVSIETLSLLHFFYLFIFSGMEFTLTFLVHDRFSFTHAQQGALLGFIGILSAFIQGGYVRRLGPGHEGMLVVRGMVGCCAALVLLSIANSVQVLYLSAVGFAFASGTVVTSLTSLASLACGKVEMLEDGEGMGSALGRFRAYGQLGRSLGPVAACSAYWLLGSTRCYISGTCLMGGLLMLGLNTLL</sequence>
<dbReference type="InterPro" id="IPR020846">
    <property type="entry name" value="MFS_dom"/>
</dbReference>
<evidence type="ECO:0000259" key="8">
    <source>
        <dbReference type="PROSITE" id="PS50850"/>
    </source>
</evidence>
<organism evidence="9 10">
    <name type="scientific">Synchytrium microbalum</name>
    <dbReference type="NCBI Taxonomy" id="1806994"/>
    <lineage>
        <taxon>Eukaryota</taxon>
        <taxon>Fungi</taxon>
        <taxon>Fungi incertae sedis</taxon>
        <taxon>Chytridiomycota</taxon>
        <taxon>Chytridiomycota incertae sedis</taxon>
        <taxon>Chytridiomycetes</taxon>
        <taxon>Synchytriales</taxon>
        <taxon>Synchytriaceae</taxon>
        <taxon>Synchytrium</taxon>
    </lineage>
</organism>
<evidence type="ECO:0000313" key="10">
    <source>
        <dbReference type="Proteomes" id="UP000319731"/>
    </source>
</evidence>
<evidence type="ECO:0000256" key="4">
    <source>
        <dbReference type="ARBA" id="ARBA00022989"/>
    </source>
</evidence>
<gene>
    <name evidence="9" type="ORF">SmJEL517_g02703</name>
</gene>
<feature type="region of interest" description="Disordered" evidence="6">
    <location>
        <begin position="253"/>
        <end position="272"/>
    </location>
</feature>
<feature type="transmembrane region" description="Helical" evidence="7">
    <location>
        <begin position="126"/>
        <end position="143"/>
    </location>
</feature>
<dbReference type="PROSITE" id="PS50850">
    <property type="entry name" value="MFS"/>
    <property type="match status" value="1"/>
</dbReference>
<feature type="transmembrane region" description="Helical" evidence="7">
    <location>
        <begin position="183"/>
        <end position="205"/>
    </location>
</feature>
<dbReference type="RefSeq" id="XP_031025347.1">
    <property type="nucleotide sequence ID" value="XM_031168631.1"/>
</dbReference>
<comment type="caution">
    <text evidence="9">The sequence shown here is derived from an EMBL/GenBank/DDBJ whole genome shotgun (WGS) entry which is preliminary data.</text>
</comment>
<evidence type="ECO:0000256" key="7">
    <source>
        <dbReference type="SAM" id="Phobius"/>
    </source>
</evidence>
<dbReference type="PANTHER" id="PTHR23504">
    <property type="entry name" value="MAJOR FACILITATOR SUPERFAMILY DOMAIN-CONTAINING PROTEIN 10"/>
    <property type="match status" value="1"/>
</dbReference>
<keyword evidence="4 7" id="KW-1133">Transmembrane helix</keyword>
<keyword evidence="3 7" id="KW-0812">Transmembrane</keyword>
<evidence type="ECO:0000256" key="3">
    <source>
        <dbReference type="ARBA" id="ARBA00022692"/>
    </source>
</evidence>
<feature type="transmembrane region" description="Helical" evidence="7">
    <location>
        <begin position="365"/>
        <end position="391"/>
    </location>
</feature>
<dbReference type="InterPro" id="IPR011701">
    <property type="entry name" value="MFS"/>
</dbReference>
<dbReference type="OrthoDB" id="196650at2759"/>
<keyword evidence="5 7" id="KW-0472">Membrane</keyword>
<accession>A0A507C6D2</accession>
<keyword evidence="10" id="KW-1185">Reference proteome</keyword>
<feature type="transmembrane region" description="Helical" evidence="7">
    <location>
        <begin position="28"/>
        <end position="50"/>
    </location>
</feature>
<evidence type="ECO:0000256" key="6">
    <source>
        <dbReference type="SAM" id="MobiDB-lite"/>
    </source>
</evidence>
<dbReference type="FunFam" id="1.20.1250.20:FF:000223">
    <property type="entry name" value="Major facilitator superfamily domain-containing protein"/>
    <property type="match status" value="1"/>
</dbReference>
<dbReference type="InterPro" id="IPR036259">
    <property type="entry name" value="MFS_trans_sf"/>
</dbReference>
<dbReference type="GO" id="GO:0022857">
    <property type="term" value="F:transmembrane transporter activity"/>
    <property type="evidence" value="ECO:0007669"/>
    <property type="project" value="InterPro"/>
</dbReference>
<evidence type="ECO:0000313" key="9">
    <source>
        <dbReference type="EMBL" id="TPX34669.1"/>
    </source>
</evidence>
<protein>
    <recommendedName>
        <fullName evidence="8">Major facilitator superfamily (MFS) profile domain-containing protein</fullName>
    </recommendedName>
</protein>
<feature type="region of interest" description="Disordered" evidence="6">
    <location>
        <begin position="1"/>
        <end position="22"/>
    </location>
</feature>